<keyword evidence="2" id="KW-1185">Reference proteome</keyword>
<name>A0ACC2V1V8_9TREE</name>
<evidence type="ECO:0000313" key="2">
    <source>
        <dbReference type="Proteomes" id="UP001241377"/>
    </source>
</evidence>
<organism evidence="1 2">
    <name type="scientific">Naganishia cerealis</name>
    <dbReference type="NCBI Taxonomy" id="610337"/>
    <lineage>
        <taxon>Eukaryota</taxon>
        <taxon>Fungi</taxon>
        <taxon>Dikarya</taxon>
        <taxon>Basidiomycota</taxon>
        <taxon>Agaricomycotina</taxon>
        <taxon>Tremellomycetes</taxon>
        <taxon>Filobasidiales</taxon>
        <taxon>Filobasidiaceae</taxon>
        <taxon>Naganishia</taxon>
    </lineage>
</organism>
<sequence length="783" mass="88268">MDQVESVTPDLKGLTVDEEPYKQILEVFDHPETYEPKKGDLNVLSRSIRAKDAALDLIQRLKNNPTTFIEGLRVLQDNRGLFLCTVISETGTERARDTAKTVLRCLISLVKVSSSAQWYLSAYYLVVERFEVTVPDHLDVLLSFIGPENGSEQLNLTPIILLITIKSLKLAPKPTTDTVTVFVEFILDEDPVRVQRATFLNLVRVLESLYPLMPVPISTMYMSEKCKQMLLHHVSSLSASVLEDEQNYRTVCEVLRLVSTSCIDEELRNFNVKNYIQFLISGTKLSQKPFEELHLLSTLCIVKLWNSFPKNSDIKKEVTIQHLLSNITTALRENSKYREHIVETLAYISLDRSFKESLRSDADSISILIDILKKAEPHSTLVYGILTTIANLAKVKTDTANNRKKTASFLKSYSDPTSSKEEDDQEKVLTFSKALLEDYKIVEVFSKLKVMAGSVQESSSSINQVLCIIFSISCNNEKKIRQELVQQGALTIVLNYLITFSKVGPTTLPSNPDTILIETRLSALRTLAKILVSVNPALAFKKYDISTSVPFLIELLGPNISEYNGIKASRELDYLEDMTQKDKYEALIALTNVLSVEDANIKKLIGSKTFIGYLDNFIIDSDAPNVQRATWELLSNLVSEPTILVYFFNVEKPANLQRLDLMVKMLNSSDEKLQTAVAGLMANAASEFQMVSQIILQTPDIWRQLRANIIGILRDQEECLDLVHRVLFILLGVSYAAEELGTEELNKIKSDKELKQAVAVAMRSTSKDIREVVLDIVKVVRFK</sequence>
<proteinExistence type="predicted"/>
<comment type="caution">
    <text evidence="1">The sequence shown here is derived from an EMBL/GenBank/DDBJ whole genome shotgun (WGS) entry which is preliminary data.</text>
</comment>
<dbReference type="Proteomes" id="UP001241377">
    <property type="component" value="Unassembled WGS sequence"/>
</dbReference>
<accession>A0ACC2V1V8</accession>
<gene>
    <name evidence="1" type="ORF">QFC19_008357</name>
</gene>
<dbReference type="EMBL" id="JASBWR010000124">
    <property type="protein sequence ID" value="KAJ9093339.1"/>
    <property type="molecule type" value="Genomic_DNA"/>
</dbReference>
<evidence type="ECO:0000313" key="1">
    <source>
        <dbReference type="EMBL" id="KAJ9093339.1"/>
    </source>
</evidence>
<reference evidence="1" key="1">
    <citation type="submission" date="2023-04" db="EMBL/GenBank/DDBJ databases">
        <title>Draft Genome sequencing of Naganishia species isolated from polar environments using Oxford Nanopore Technology.</title>
        <authorList>
            <person name="Leo P."/>
            <person name="Venkateswaran K."/>
        </authorList>
    </citation>
    <scope>NUCLEOTIDE SEQUENCE</scope>
    <source>
        <strain evidence="1">MNA-CCFEE 5261</strain>
    </source>
</reference>
<protein>
    <submittedName>
        <fullName evidence="1">Uncharacterized protein</fullName>
    </submittedName>
</protein>